<evidence type="ECO:0000256" key="11">
    <source>
        <dbReference type="ARBA" id="ARBA00023136"/>
    </source>
</evidence>
<dbReference type="Pfam" id="PF22461">
    <property type="entry name" value="SLBB_2"/>
    <property type="match status" value="2"/>
</dbReference>
<keyword evidence="14" id="KW-0449">Lipoprotein</keyword>
<keyword evidence="5" id="KW-0762">Sugar transport</keyword>
<dbReference type="Pfam" id="PF02563">
    <property type="entry name" value="Poly_export"/>
    <property type="match status" value="1"/>
</dbReference>
<dbReference type="RefSeq" id="WP_344702488.1">
    <property type="nucleotide sequence ID" value="NZ_BAAAZT010000029.1"/>
</dbReference>
<dbReference type="NCBIfam" id="NF011658">
    <property type="entry name" value="PRK15078.1"/>
    <property type="match status" value="1"/>
</dbReference>
<dbReference type="InterPro" id="IPR040716">
    <property type="entry name" value="Wza_C"/>
</dbReference>
<evidence type="ECO:0000256" key="5">
    <source>
        <dbReference type="ARBA" id="ARBA00022597"/>
    </source>
</evidence>
<dbReference type="InterPro" id="IPR049712">
    <property type="entry name" value="Poly_export"/>
</dbReference>
<keyword evidence="11" id="KW-0472">Membrane</keyword>
<sequence length="399" mass="43681">MRHCTLGGSVPEHASLDFSGPNTMRHLPPIKLIATLGCTLWLSGCAFAPGSYFASDTASAPINDLVDVEPITPGLINAQRAAPDRDTMRQASQKQRASIDGYQYRIGKGDVLSITVYDHPELTIPSGSERSAAEAGNTVHDDGTIFYPFIGRIDVQGSTVREVRSRIARRLTPYIAEPQVEVKVAAFKSQDALISGEVKNPGRQPITNVPMTVLDAVSRTGGLTDQANWHGVQLMRDGEIHTLSLYNMLNKGQLGDDMLLKDGDVLHVPELNEQKVFVMGEVGEPQTLPMGRSRMSLTEALSRSGSLEKTQADASGIFVFRRQPQRSDKLATVYQLDARNAAAMVLGTEFKLAPTDVVYVTTTPLGRWNRVVNQMLPTITSVYQITRTARDANDLRDDF</sequence>
<evidence type="ECO:0000256" key="12">
    <source>
        <dbReference type="ARBA" id="ARBA00023139"/>
    </source>
</evidence>
<comment type="subcellular location">
    <subcellularLocation>
        <location evidence="1">Cell outer membrane</location>
        <topology evidence="1">Multi-pass membrane protein</topology>
    </subcellularLocation>
</comment>
<feature type="domain" description="SLBB" evidence="17">
    <location>
        <begin position="192"/>
        <end position="268"/>
    </location>
</feature>
<keyword evidence="9" id="KW-0406">Ion transport</keyword>
<dbReference type="Pfam" id="PF18412">
    <property type="entry name" value="Wza_C"/>
    <property type="match status" value="1"/>
</dbReference>
<comment type="similarity">
    <text evidence="2">Belongs to the BexD/CtrA/VexA family.</text>
</comment>
<feature type="domain" description="SLBB" evidence="17">
    <location>
        <begin position="274"/>
        <end position="360"/>
    </location>
</feature>
<keyword evidence="10" id="KW-0626">Porin</keyword>
<evidence type="ECO:0000313" key="19">
    <source>
        <dbReference type="Proteomes" id="UP001500133"/>
    </source>
</evidence>
<feature type="domain" description="Outer-membrane lipoprotein Wza C-terminal" evidence="16">
    <location>
        <begin position="363"/>
        <end position="391"/>
    </location>
</feature>
<keyword evidence="13" id="KW-0998">Cell outer membrane</keyword>
<name>A0ABP7LD70_9GAMM</name>
<evidence type="ECO:0000259" key="17">
    <source>
        <dbReference type="Pfam" id="PF22461"/>
    </source>
</evidence>
<keyword evidence="7" id="KW-0732">Signal</keyword>
<evidence type="ECO:0000259" key="15">
    <source>
        <dbReference type="Pfam" id="PF02563"/>
    </source>
</evidence>
<keyword evidence="6" id="KW-0812">Transmembrane</keyword>
<keyword evidence="3" id="KW-0813">Transport</keyword>
<dbReference type="Gene3D" id="3.30.1950.10">
    <property type="entry name" value="wza like domain"/>
    <property type="match status" value="1"/>
</dbReference>
<dbReference type="Gene3D" id="1.20.5.70">
    <property type="match status" value="1"/>
</dbReference>
<dbReference type="Gene3D" id="3.10.560.10">
    <property type="entry name" value="Outer membrane lipoprotein wza domain like"/>
    <property type="match status" value="2"/>
</dbReference>
<dbReference type="EMBL" id="BAAAZT010000029">
    <property type="protein sequence ID" value="GAA3899636.1"/>
    <property type="molecule type" value="Genomic_DNA"/>
</dbReference>
<dbReference type="InterPro" id="IPR054765">
    <property type="entry name" value="SLBB_dom"/>
</dbReference>
<keyword evidence="4" id="KW-1134">Transmembrane beta strand</keyword>
<keyword evidence="12" id="KW-0564">Palmitate</keyword>
<evidence type="ECO:0000256" key="10">
    <source>
        <dbReference type="ARBA" id="ARBA00023114"/>
    </source>
</evidence>
<keyword evidence="19" id="KW-1185">Reference proteome</keyword>
<organism evidence="18 19">
    <name type="scientific">Halomonas cibimaris</name>
    <dbReference type="NCBI Taxonomy" id="657012"/>
    <lineage>
        <taxon>Bacteria</taxon>
        <taxon>Pseudomonadati</taxon>
        <taxon>Pseudomonadota</taxon>
        <taxon>Gammaproteobacteria</taxon>
        <taxon>Oceanospirillales</taxon>
        <taxon>Halomonadaceae</taxon>
        <taxon>Halomonas</taxon>
    </lineage>
</organism>
<protein>
    <submittedName>
        <fullName evidence="18">Polysaccharide export protein</fullName>
    </submittedName>
</protein>
<dbReference type="PANTHER" id="PTHR33619:SF3">
    <property type="entry name" value="POLYSACCHARIDE EXPORT PROTEIN GFCE-RELATED"/>
    <property type="match status" value="1"/>
</dbReference>
<keyword evidence="8" id="KW-0625">Polysaccharide transport</keyword>
<accession>A0ABP7LD70</accession>
<evidence type="ECO:0000256" key="7">
    <source>
        <dbReference type="ARBA" id="ARBA00022729"/>
    </source>
</evidence>
<dbReference type="Proteomes" id="UP001500133">
    <property type="component" value="Unassembled WGS sequence"/>
</dbReference>
<evidence type="ECO:0000256" key="3">
    <source>
        <dbReference type="ARBA" id="ARBA00022448"/>
    </source>
</evidence>
<comment type="caution">
    <text evidence="18">The sequence shown here is derived from an EMBL/GenBank/DDBJ whole genome shotgun (WGS) entry which is preliminary data.</text>
</comment>
<proteinExistence type="inferred from homology"/>
<evidence type="ECO:0000256" key="1">
    <source>
        <dbReference type="ARBA" id="ARBA00004571"/>
    </source>
</evidence>
<feature type="domain" description="Polysaccharide export protein N-terminal" evidence="15">
    <location>
        <begin position="102"/>
        <end position="184"/>
    </location>
</feature>
<dbReference type="PANTHER" id="PTHR33619">
    <property type="entry name" value="POLYSACCHARIDE EXPORT PROTEIN GFCE-RELATED"/>
    <property type="match status" value="1"/>
</dbReference>
<reference evidence="19" key="1">
    <citation type="journal article" date="2019" name="Int. J. Syst. Evol. Microbiol.">
        <title>The Global Catalogue of Microorganisms (GCM) 10K type strain sequencing project: providing services to taxonomists for standard genome sequencing and annotation.</title>
        <authorList>
            <consortium name="The Broad Institute Genomics Platform"/>
            <consortium name="The Broad Institute Genome Sequencing Center for Infectious Disease"/>
            <person name="Wu L."/>
            <person name="Ma J."/>
        </authorList>
    </citation>
    <scope>NUCLEOTIDE SEQUENCE [LARGE SCALE GENOMIC DNA]</scope>
    <source>
        <strain evidence="19">JCM 16914</strain>
    </source>
</reference>
<evidence type="ECO:0000259" key="16">
    <source>
        <dbReference type="Pfam" id="PF18412"/>
    </source>
</evidence>
<evidence type="ECO:0000256" key="14">
    <source>
        <dbReference type="ARBA" id="ARBA00023288"/>
    </source>
</evidence>
<evidence type="ECO:0000256" key="13">
    <source>
        <dbReference type="ARBA" id="ARBA00023237"/>
    </source>
</evidence>
<evidence type="ECO:0000313" key="18">
    <source>
        <dbReference type="EMBL" id="GAA3899636.1"/>
    </source>
</evidence>
<evidence type="ECO:0000256" key="8">
    <source>
        <dbReference type="ARBA" id="ARBA00023047"/>
    </source>
</evidence>
<gene>
    <name evidence="18" type="ORF">GCM10022228_07640</name>
</gene>
<evidence type="ECO:0000256" key="4">
    <source>
        <dbReference type="ARBA" id="ARBA00022452"/>
    </source>
</evidence>
<dbReference type="InterPro" id="IPR003715">
    <property type="entry name" value="Poly_export_N"/>
</dbReference>
<evidence type="ECO:0000256" key="6">
    <source>
        <dbReference type="ARBA" id="ARBA00022692"/>
    </source>
</evidence>
<evidence type="ECO:0000256" key="9">
    <source>
        <dbReference type="ARBA" id="ARBA00023065"/>
    </source>
</evidence>
<evidence type="ECO:0000256" key="2">
    <source>
        <dbReference type="ARBA" id="ARBA00009450"/>
    </source>
</evidence>